<keyword evidence="2" id="KW-0732">Signal</keyword>
<feature type="region of interest" description="Disordered" evidence="1">
    <location>
        <begin position="30"/>
        <end position="101"/>
    </location>
</feature>
<comment type="caution">
    <text evidence="3">The sequence shown here is derived from an EMBL/GenBank/DDBJ whole genome shotgun (WGS) entry which is preliminary data.</text>
</comment>
<name>A0ABV8SC56_9BACL</name>
<sequence length="101" mass="10702">MASNKWTKWFVGLSGAALFTGFVGLMAGDKANAGTDTPVAASSETVTGEDGIERQWREQDRNMGGIRSYGFEQDGQTDQGDANAPSAPQSRSSGKMRTHAS</sequence>
<feature type="compositionally biased region" description="Polar residues" evidence="1">
    <location>
        <begin position="74"/>
        <end position="93"/>
    </location>
</feature>
<keyword evidence="4" id="KW-1185">Reference proteome</keyword>
<evidence type="ECO:0000256" key="2">
    <source>
        <dbReference type="SAM" id="SignalP"/>
    </source>
</evidence>
<evidence type="ECO:0000313" key="3">
    <source>
        <dbReference type="EMBL" id="MFC4304437.1"/>
    </source>
</evidence>
<accession>A0ABV8SC56</accession>
<evidence type="ECO:0000313" key="4">
    <source>
        <dbReference type="Proteomes" id="UP001595755"/>
    </source>
</evidence>
<dbReference type="Proteomes" id="UP001595755">
    <property type="component" value="Unassembled WGS sequence"/>
</dbReference>
<feature type="chain" id="PRO_5046556366" evidence="2">
    <location>
        <begin position="28"/>
        <end position="101"/>
    </location>
</feature>
<proteinExistence type="predicted"/>
<protein>
    <submittedName>
        <fullName evidence="3">Uncharacterized protein</fullName>
    </submittedName>
</protein>
<dbReference type="EMBL" id="JBHSED010000023">
    <property type="protein sequence ID" value="MFC4304437.1"/>
    <property type="molecule type" value="Genomic_DNA"/>
</dbReference>
<gene>
    <name evidence="3" type="ORF">ACFO1S_13495</name>
</gene>
<dbReference type="RefSeq" id="WP_204604850.1">
    <property type="nucleotide sequence ID" value="NZ_JBHSED010000023.1"/>
</dbReference>
<reference evidence="4" key="1">
    <citation type="journal article" date="2019" name="Int. J. Syst. Evol. Microbiol.">
        <title>The Global Catalogue of Microorganisms (GCM) 10K type strain sequencing project: providing services to taxonomists for standard genome sequencing and annotation.</title>
        <authorList>
            <consortium name="The Broad Institute Genomics Platform"/>
            <consortium name="The Broad Institute Genome Sequencing Center for Infectious Disease"/>
            <person name="Wu L."/>
            <person name="Ma J."/>
        </authorList>
    </citation>
    <scope>NUCLEOTIDE SEQUENCE [LARGE SCALE GENOMIC DNA]</scope>
    <source>
        <strain evidence="4">CGMCC 4.1641</strain>
    </source>
</reference>
<organism evidence="3 4">
    <name type="scientific">Cohnella boryungensis</name>
    <dbReference type="NCBI Taxonomy" id="768479"/>
    <lineage>
        <taxon>Bacteria</taxon>
        <taxon>Bacillati</taxon>
        <taxon>Bacillota</taxon>
        <taxon>Bacilli</taxon>
        <taxon>Bacillales</taxon>
        <taxon>Paenibacillaceae</taxon>
        <taxon>Cohnella</taxon>
    </lineage>
</organism>
<evidence type="ECO:0000256" key="1">
    <source>
        <dbReference type="SAM" id="MobiDB-lite"/>
    </source>
</evidence>
<feature type="signal peptide" evidence="2">
    <location>
        <begin position="1"/>
        <end position="27"/>
    </location>
</feature>
<feature type="compositionally biased region" description="Basic and acidic residues" evidence="1">
    <location>
        <begin position="51"/>
        <end position="61"/>
    </location>
</feature>